<dbReference type="SMART" id="SM00248">
    <property type="entry name" value="ANK"/>
    <property type="match status" value="4"/>
</dbReference>
<reference evidence="5" key="1">
    <citation type="submission" date="2023-08" db="EMBL/GenBank/DDBJ databases">
        <authorList>
            <person name="Chen Y."/>
            <person name="Shah S."/>
            <person name="Dougan E. K."/>
            <person name="Thang M."/>
            <person name="Chan C."/>
        </authorList>
    </citation>
    <scope>NUCLEOTIDE SEQUENCE</scope>
</reference>
<dbReference type="Gene3D" id="1.25.40.20">
    <property type="entry name" value="Ankyrin repeat-containing domain"/>
    <property type="match status" value="2"/>
</dbReference>
<dbReference type="PANTHER" id="PTHR24171:SF9">
    <property type="entry name" value="ANKYRIN REPEAT DOMAIN-CONTAINING PROTEIN 39"/>
    <property type="match status" value="1"/>
</dbReference>
<evidence type="ECO:0000256" key="1">
    <source>
        <dbReference type="ARBA" id="ARBA00022737"/>
    </source>
</evidence>
<comment type="caution">
    <text evidence="5">The sequence shown here is derived from an EMBL/GenBank/DDBJ whole genome shotgun (WGS) entry which is preliminary data.</text>
</comment>
<evidence type="ECO:0000256" key="3">
    <source>
        <dbReference type="PROSITE-ProRule" id="PRU00023"/>
    </source>
</evidence>
<feature type="repeat" description="ANK" evidence="3">
    <location>
        <begin position="89"/>
        <end position="121"/>
    </location>
</feature>
<dbReference type="SUPFAM" id="SSF48403">
    <property type="entry name" value="Ankyrin repeat"/>
    <property type="match status" value="1"/>
</dbReference>
<keyword evidence="1" id="KW-0677">Repeat</keyword>
<dbReference type="PRINTS" id="PR01415">
    <property type="entry name" value="ANKYRIN"/>
</dbReference>
<evidence type="ECO:0000256" key="2">
    <source>
        <dbReference type="ARBA" id="ARBA00023043"/>
    </source>
</evidence>
<evidence type="ECO:0000313" key="5">
    <source>
        <dbReference type="EMBL" id="CAJ1383744.1"/>
    </source>
</evidence>
<feature type="chain" id="PRO_5041319537" description="Ankyrin repeat domain-containing protein" evidence="4">
    <location>
        <begin position="27"/>
        <end position="246"/>
    </location>
</feature>
<keyword evidence="2 3" id="KW-0040">ANK repeat</keyword>
<dbReference type="Pfam" id="PF00023">
    <property type="entry name" value="Ank"/>
    <property type="match status" value="1"/>
</dbReference>
<evidence type="ECO:0000313" key="6">
    <source>
        <dbReference type="Proteomes" id="UP001178507"/>
    </source>
</evidence>
<dbReference type="EMBL" id="CAUJNA010001046">
    <property type="protein sequence ID" value="CAJ1383744.1"/>
    <property type="molecule type" value="Genomic_DNA"/>
</dbReference>
<dbReference type="PANTHER" id="PTHR24171">
    <property type="entry name" value="ANKYRIN REPEAT DOMAIN-CONTAINING PROTEIN 39-RELATED"/>
    <property type="match status" value="1"/>
</dbReference>
<sequence>MAKPSRRIAILWRRWAALCLAPLAGAERVTPAMAVRDLPTLAGFLDEYEANVVDGTGQTVLHWAASAGSTDAIDYSLEQGALVNKLDLEGRSPLHIAALSGHSEAVRRLLERRADPTAVDSSGAWPLHRAALAGSAGCVAQLARAAPGHVSVRQHRTAGTALHSAAYLGHVRVIEELLRAGASPCLRDRQGRLPVDRWIEEDHDEVARIAEEPPVVDEENRRAVISLLQEGSRSCVGAKEHGFGDL</sequence>
<dbReference type="AlphaFoldDB" id="A0AA36MX63"/>
<keyword evidence="4" id="KW-0732">Signal</keyword>
<dbReference type="Proteomes" id="UP001178507">
    <property type="component" value="Unassembled WGS sequence"/>
</dbReference>
<accession>A0AA36MX63</accession>
<dbReference type="InterPro" id="IPR002110">
    <property type="entry name" value="Ankyrin_rpt"/>
</dbReference>
<dbReference type="InterPro" id="IPR036770">
    <property type="entry name" value="Ankyrin_rpt-contain_sf"/>
</dbReference>
<keyword evidence="6" id="KW-1185">Reference proteome</keyword>
<protein>
    <recommendedName>
        <fullName evidence="7">Ankyrin repeat domain-containing protein</fullName>
    </recommendedName>
</protein>
<proteinExistence type="predicted"/>
<name>A0AA36MX63_9DINO</name>
<dbReference type="PROSITE" id="PS50297">
    <property type="entry name" value="ANK_REP_REGION"/>
    <property type="match status" value="3"/>
</dbReference>
<organism evidence="5 6">
    <name type="scientific">Effrenium voratum</name>
    <dbReference type="NCBI Taxonomy" id="2562239"/>
    <lineage>
        <taxon>Eukaryota</taxon>
        <taxon>Sar</taxon>
        <taxon>Alveolata</taxon>
        <taxon>Dinophyceae</taxon>
        <taxon>Suessiales</taxon>
        <taxon>Symbiodiniaceae</taxon>
        <taxon>Effrenium</taxon>
    </lineage>
</organism>
<evidence type="ECO:0000256" key="4">
    <source>
        <dbReference type="SAM" id="SignalP"/>
    </source>
</evidence>
<dbReference type="PROSITE" id="PS50088">
    <property type="entry name" value="ANK_REPEAT"/>
    <property type="match status" value="3"/>
</dbReference>
<evidence type="ECO:0008006" key="7">
    <source>
        <dbReference type="Google" id="ProtNLM"/>
    </source>
</evidence>
<feature type="signal peptide" evidence="4">
    <location>
        <begin position="1"/>
        <end position="26"/>
    </location>
</feature>
<dbReference type="Pfam" id="PF12796">
    <property type="entry name" value="Ank_2"/>
    <property type="match status" value="1"/>
</dbReference>
<feature type="repeat" description="ANK" evidence="3">
    <location>
        <begin position="157"/>
        <end position="189"/>
    </location>
</feature>
<feature type="repeat" description="ANK" evidence="3">
    <location>
        <begin position="56"/>
        <end position="88"/>
    </location>
</feature>
<gene>
    <name evidence="5" type="ORF">EVOR1521_LOCUS10776</name>
</gene>